<reference evidence="1 2" key="1">
    <citation type="submission" date="2024-06" db="EMBL/GenBank/DDBJ databases">
        <authorList>
            <person name="Tuo L."/>
        </authorList>
    </citation>
    <scope>NUCLEOTIDE SEQUENCE [LARGE SCALE GENOMIC DNA]</scope>
    <source>
        <strain evidence="1 2">ZMM04-5</strain>
    </source>
</reference>
<comment type="caution">
    <text evidence="1">The sequence shown here is derived from an EMBL/GenBank/DDBJ whole genome shotgun (WGS) entry which is preliminary data.</text>
</comment>
<gene>
    <name evidence="1" type="ORF">ABUE31_04005</name>
</gene>
<proteinExistence type="predicted"/>
<accession>A0ABV3QW00</accession>
<dbReference type="EMBL" id="JBFOCI010000001">
    <property type="protein sequence ID" value="MEW9805148.1"/>
    <property type="molecule type" value="Genomic_DNA"/>
</dbReference>
<dbReference type="RefSeq" id="WP_367722195.1">
    <property type="nucleotide sequence ID" value="NZ_JBFOCH010000031.1"/>
</dbReference>
<name>A0ABV3QW00_9HYPH</name>
<organism evidence="1 2">
    <name type="scientific">Mesorhizobium marinum</name>
    <dbReference type="NCBI Taxonomy" id="3228790"/>
    <lineage>
        <taxon>Bacteria</taxon>
        <taxon>Pseudomonadati</taxon>
        <taxon>Pseudomonadota</taxon>
        <taxon>Alphaproteobacteria</taxon>
        <taxon>Hyphomicrobiales</taxon>
        <taxon>Phyllobacteriaceae</taxon>
        <taxon>Mesorhizobium</taxon>
    </lineage>
</organism>
<evidence type="ECO:0008006" key="3">
    <source>
        <dbReference type="Google" id="ProtNLM"/>
    </source>
</evidence>
<protein>
    <recommendedName>
        <fullName evidence="3">DUF1127 domain-containing protein</fullName>
    </recommendedName>
</protein>
<keyword evidence="2" id="KW-1185">Reference proteome</keyword>
<evidence type="ECO:0000313" key="1">
    <source>
        <dbReference type="EMBL" id="MEW9805148.1"/>
    </source>
</evidence>
<dbReference type="Proteomes" id="UP001556196">
    <property type="component" value="Unassembled WGS sequence"/>
</dbReference>
<evidence type="ECO:0000313" key="2">
    <source>
        <dbReference type="Proteomes" id="UP001556196"/>
    </source>
</evidence>
<sequence length="61" mass="6623">MSIISSIGRIAAEFSAARARHQTERTIRSLPIELQKDIGWPDAYETGTAHHSGVGSWSGSK</sequence>